<evidence type="ECO:0000313" key="3">
    <source>
        <dbReference type="EMBL" id="KAL3401807.1"/>
    </source>
</evidence>
<organism evidence="3 4">
    <name type="scientific">Trichogramma kaykai</name>
    <dbReference type="NCBI Taxonomy" id="54128"/>
    <lineage>
        <taxon>Eukaryota</taxon>
        <taxon>Metazoa</taxon>
        <taxon>Ecdysozoa</taxon>
        <taxon>Arthropoda</taxon>
        <taxon>Hexapoda</taxon>
        <taxon>Insecta</taxon>
        <taxon>Pterygota</taxon>
        <taxon>Neoptera</taxon>
        <taxon>Endopterygota</taxon>
        <taxon>Hymenoptera</taxon>
        <taxon>Apocrita</taxon>
        <taxon>Proctotrupomorpha</taxon>
        <taxon>Chalcidoidea</taxon>
        <taxon>Trichogrammatidae</taxon>
        <taxon>Trichogramma</taxon>
    </lineage>
</organism>
<accession>A0ABD2X8W3</accession>
<sequence length="323" mass="35221">MLESLCGLKLSRKLALSRGVSLSHRDNAWTRFGALVTFCEIAELEEEARVLGEGGDIGPPGRSGKRREARSRGCSGGDGADGGRSPARAERAVAGRISDELGRQQPRKLAELAAEEQKRSSDRRRSRAAAVVQPRPPAPITISGQLGGCQLGLGLPQPLLPLLLLLALLLLLLVAQVQAIGHQPKDDDYGLERGYKYVDDNGGFRVVEVDHRGPAEPSSAWRFSLPSSAAAVSVAALVGLQPPGLQHHGRPTESSRWLSSGGQRAARRDQHFEDEATFRLLVRHLEVSHSFFHSFLYLTFFTTYLCKQLFRDAITATYRIQSG</sequence>
<proteinExistence type="predicted"/>
<gene>
    <name evidence="3" type="ORF">TKK_005157</name>
</gene>
<evidence type="ECO:0000256" key="1">
    <source>
        <dbReference type="SAM" id="MobiDB-lite"/>
    </source>
</evidence>
<keyword evidence="2" id="KW-0812">Transmembrane</keyword>
<protein>
    <submittedName>
        <fullName evidence="3">Uncharacterized protein</fullName>
    </submittedName>
</protein>
<feature type="compositionally biased region" description="Basic and acidic residues" evidence="1">
    <location>
        <begin position="87"/>
        <end position="102"/>
    </location>
</feature>
<evidence type="ECO:0000313" key="4">
    <source>
        <dbReference type="Proteomes" id="UP001627154"/>
    </source>
</evidence>
<reference evidence="3 4" key="1">
    <citation type="journal article" date="2024" name="bioRxiv">
        <title>A reference genome for Trichogramma kaykai: A tiny desert-dwelling parasitoid wasp with competing sex-ratio distorters.</title>
        <authorList>
            <person name="Culotta J."/>
            <person name="Lindsey A.R."/>
        </authorList>
    </citation>
    <scope>NUCLEOTIDE SEQUENCE [LARGE SCALE GENOMIC DNA]</scope>
    <source>
        <strain evidence="3 4">KSX58</strain>
    </source>
</reference>
<dbReference type="Proteomes" id="UP001627154">
    <property type="component" value="Unassembled WGS sequence"/>
</dbReference>
<keyword evidence="2" id="KW-1133">Transmembrane helix</keyword>
<name>A0ABD2X8W3_9HYME</name>
<keyword evidence="2" id="KW-0472">Membrane</keyword>
<dbReference type="AlphaFoldDB" id="A0ABD2X8W3"/>
<keyword evidence="4" id="KW-1185">Reference proteome</keyword>
<comment type="caution">
    <text evidence="3">The sequence shown here is derived from an EMBL/GenBank/DDBJ whole genome shotgun (WGS) entry which is preliminary data.</text>
</comment>
<feature type="region of interest" description="Disordered" evidence="1">
    <location>
        <begin position="52"/>
        <end position="133"/>
    </location>
</feature>
<feature type="transmembrane region" description="Helical" evidence="2">
    <location>
        <begin position="159"/>
        <end position="177"/>
    </location>
</feature>
<evidence type="ECO:0000256" key="2">
    <source>
        <dbReference type="SAM" id="Phobius"/>
    </source>
</evidence>
<dbReference type="EMBL" id="JBJJXI010000043">
    <property type="protein sequence ID" value="KAL3401807.1"/>
    <property type="molecule type" value="Genomic_DNA"/>
</dbReference>